<keyword evidence="3" id="KW-1185">Reference proteome</keyword>
<gene>
    <name evidence="1" type="ORF">BRADI_4g37919v3</name>
</gene>
<reference evidence="1" key="2">
    <citation type="submission" date="2017-06" db="EMBL/GenBank/DDBJ databases">
        <title>WGS assembly of Brachypodium distachyon.</title>
        <authorList>
            <consortium name="The International Brachypodium Initiative"/>
            <person name="Lucas S."/>
            <person name="Harmon-Smith M."/>
            <person name="Lail K."/>
            <person name="Tice H."/>
            <person name="Grimwood J."/>
            <person name="Bruce D."/>
            <person name="Barry K."/>
            <person name="Shu S."/>
            <person name="Lindquist E."/>
            <person name="Wang M."/>
            <person name="Pitluck S."/>
            <person name="Vogel J.P."/>
            <person name="Garvin D.F."/>
            <person name="Mockler T.C."/>
            <person name="Schmutz J."/>
            <person name="Rokhsar D."/>
            <person name="Bevan M.W."/>
        </authorList>
    </citation>
    <scope>NUCLEOTIDE SEQUENCE</scope>
    <source>
        <strain evidence="1">Bd21</strain>
    </source>
</reference>
<dbReference type="EnsemblPlants" id="KQJ91432">
    <property type="protein sequence ID" value="KQJ91432"/>
    <property type="gene ID" value="BRADI_4g37919v3"/>
</dbReference>
<organism evidence="1">
    <name type="scientific">Brachypodium distachyon</name>
    <name type="common">Purple false brome</name>
    <name type="synonym">Trachynia distachya</name>
    <dbReference type="NCBI Taxonomy" id="15368"/>
    <lineage>
        <taxon>Eukaryota</taxon>
        <taxon>Viridiplantae</taxon>
        <taxon>Streptophyta</taxon>
        <taxon>Embryophyta</taxon>
        <taxon>Tracheophyta</taxon>
        <taxon>Spermatophyta</taxon>
        <taxon>Magnoliopsida</taxon>
        <taxon>Liliopsida</taxon>
        <taxon>Poales</taxon>
        <taxon>Poaceae</taxon>
        <taxon>BOP clade</taxon>
        <taxon>Pooideae</taxon>
        <taxon>Stipodae</taxon>
        <taxon>Brachypodieae</taxon>
        <taxon>Brachypodium</taxon>
    </lineage>
</organism>
<evidence type="ECO:0008006" key="4">
    <source>
        <dbReference type="Google" id="ProtNLM"/>
    </source>
</evidence>
<proteinExistence type="predicted"/>
<dbReference type="Gramene" id="KQJ91432">
    <property type="protein sequence ID" value="KQJ91432"/>
    <property type="gene ID" value="BRADI_4g37919v3"/>
</dbReference>
<name>A0A0Q3IZ98_BRADI</name>
<evidence type="ECO:0000313" key="3">
    <source>
        <dbReference type="Proteomes" id="UP000008810"/>
    </source>
</evidence>
<accession>A0A0Q3IZ98</accession>
<evidence type="ECO:0000313" key="2">
    <source>
        <dbReference type="EnsemblPlants" id="KQJ91432"/>
    </source>
</evidence>
<evidence type="ECO:0000313" key="1">
    <source>
        <dbReference type="EMBL" id="KQJ91432.2"/>
    </source>
</evidence>
<dbReference type="InParanoid" id="A0A0Q3IZ98"/>
<reference evidence="1 2" key="1">
    <citation type="journal article" date="2010" name="Nature">
        <title>Genome sequencing and analysis of the model grass Brachypodium distachyon.</title>
        <authorList>
            <consortium name="International Brachypodium Initiative"/>
        </authorList>
    </citation>
    <scope>NUCLEOTIDE SEQUENCE [LARGE SCALE GENOMIC DNA]</scope>
    <source>
        <strain evidence="1 2">Bd21</strain>
    </source>
</reference>
<dbReference type="Proteomes" id="UP000008810">
    <property type="component" value="Chromosome 4"/>
</dbReference>
<dbReference type="AlphaFoldDB" id="A0A0Q3IZ98"/>
<dbReference type="OrthoDB" id="689430at2759"/>
<reference evidence="2" key="3">
    <citation type="submission" date="2018-08" db="UniProtKB">
        <authorList>
            <consortium name="EnsemblPlants"/>
        </authorList>
    </citation>
    <scope>IDENTIFICATION</scope>
    <source>
        <strain evidence="2">cv. Bd21</strain>
    </source>
</reference>
<sequence length="206" mass="22780">MKLERGDADLSCVLIRRKYLGVNGFFQSSLSRASQFSKGLHAVKKWFSVGSSYKVGNGRTEFHGGGGVGRGEICLSFRSSLGDAESDEWTALSALLRGVVLNAVPDVARWELTANKCFTTKSMYMAISHSGVVDLQIMDLWRATIPLKEQIFTWMCFRGRIQVIFKAVAFLGHRKILLPDKRRAATLNLIAKLQTNLRVAPAQGIG</sequence>
<dbReference type="EMBL" id="CM000883">
    <property type="protein sequence ID" value="KQJ91432.2"/>
    <property type="molecule type" value="Genomic_DNA"/>
</dbReference>
<protein>
    <recommendedName>
        <fullName evidence="4">Reverse transcriptase zinc-binding domain-containing protein</fullName>
    </recommendedName>
</protein>